<evidence type="ECO:0000256" key="1">
    <source>
        <dbReference type="SAM" id="SignalP"/>
    </source>
</evidence>
<comment type="caution">
    <text evidence="3">The sequence shown here is derived from an EMBL/GenBank/DDBJ whole genome shotgun (WGS) entry which is preliminary data.</text>
</comment>
<dbReference type="EMBL" id="JAHJDP010000031">
    <property type="protein sequence ID" value="MBU2690425.1"/>
    <property type="molecule type" value="Genomic_DNA"/>
</dbReference>
<dbReference type="AlphaFoldDB" id="A0A948RSY2"/>
<protein>
    <submittedName>
        <fullName evidence="3">DUF4097 domain-containing protein</fullName>
    </submittedName>
</protein>
<feature type="signal peptide" evidence="1">
    <location>
        <begin position="1"/>
        <end position="30"/>
    </location>
</feature>
<evidence type="ECO:0000313" key="3">
    <source>
        <dbReference type="EMBL" id="MBU2690425.1"/>
    </source>
</evidence>
<dbReference type="PANTHER" id="PTHR34094">
    <property type="match status" value="1"/>
</dbReference>
<gene>
    <name evidence="3" type="ORF">KJ970_05810</name>
</gene>
<feature type="chain" id="PRO_5037636505" evidence="1">
    <location>
        <begin position="31"/>
        <end position="528"/>
    </location>
</feature>
<dbReference type="InterPro" id="IPR025164">
    <property type="entry name" value="Toastrack_DUF4097"/>
</dbReference>
<evidence type="ECO:0000313" key="4">
    <source>
        <dbReference type="Proteomes" id="UP000777784"/>
    </source>
</evidence>
<sequence>MTTRTRPTMGFLAQSIIASAFLIASPFLVASPASAGKTENFTWSTEMISDEVVPTHTLIISSPGGSITIEPSDQNIISLKATLEMVNVDKRNMDRFAQETKVTLEPRKDSYQVIVKTPESIGITLKNLPRIVRGCIEELKGGGWNYFPSAEVDLEIKIPRDMPAQIETSYGNVSVTGISGEIEIVNESGEVTLQDIGGGAKIRNSYGKVSVLHCSGDIAVINSSGEVDIEGAGGTVDVQSSYEDISVRQVSGAVILRNESGRVTAIDIGGDVQIESSYEPVRVAHVTGGATITCESGAINVLDIGGDAHIKTSYEPVELSDVKGSAGIDASNSEISVEGVLGSVDIKSSYERVHVLKVGGYCTVRTESAQVILGEITGEVNVRSSYESIEARNIGGALSIDGDSSPVIVDRVDGPLKIQNSYEYVIVKGTKSSVQITGSSSPVEISEIRAFPSDGLIDVATSYERITLYLPADPSARIRAATSDGEIESDFPMTYQKNGEWRAEMELGSGGCEITLETSGDIYIKKAH</sequence>
<reference evidence="3" key="1">
    <citation type="submission" date="2021-05" db="EMBL/GenBank/DDBJ databases">
        <title>Energy efficiency and biological interactions define the core microbiome of deep oligotrophic groundwater.</title>
        <authorList>
            <person name="Mehrshad M."/>
            <person name="Lopez-Fernandez M."/>
            <person name="Bell E."/>
            <person name="Bernier-Latmani R."/>
            <person name="Bertilsson S."/>
            <person name="Dopson M."/>
        </authorList>
    </citation>
    <scope>NUCLEOTIDE SEQUENCE</scope>
    <source>
        <strain evidence="3">Modern_marine.mb.64</strain>
    </source>
</reference>
<dbReference type="Proteomes" id="UP000777784">
    <property type="component" value="Unassembled WGS sequence"/>
</dbReference>
<accession>A0A948RSY2</accession>
<feature type="domain" description="DUF4097" evidence="2">
    <location>
        <begin position="64"/>
        <end position="265"/>
    </location>
</feature>
<proteinExistence type="predicted"/>
<organism evidence="3 4">
    <name type="scientific">Eiseniibacteriota bacterium</name>
    <dbReference type="NCBI Taxonomy" id="2212470"/>
    <lineage>
        <taxon>Bacteria</taxon>
        <taxon>Candidatus Eiseniibacteriota</taxon>
    </lineage>
</organism>
<keyword evidence="1" id="KW-0732">Signal</keyword>
<name>A0A948RSY2_UNCEI</name>
<evidence type="ECO:0000259" key="2">
    <source>
        <dbReference type="Pfam" id="PF13349"/>
    </source>
</evidence>
<dbReference type="Pfam" id="PF13349">
    <property type="entry name" value="DUF4097"/>
    <property type="match status" value="1"/>
</dbReference>
<dbReference type="PANTHER" id="PTHR34094:SF1">
    <property type="entry name" value="PROTEIN FAM185A"/>
    <property type="match status" value="1"/>
</dbReference>